<dbReference type="Proteomes" id="UP000777784">
    <property type="component" value="Unassembled WGS sequence"/>
</dbReference>
<protein>
    <submittedName>
        <fullName evidence="2">Uncharacterized protein</fullName>
    </submittedName>
</protein>
<proteinExistence type="predicted"/>
<feature type="compositionally biased region" description="Basic and acidic residues" evidence="1">
    <location>
        <begin position="305"/>
        <end position="315"/>
    </location>
</feature>
<accession>A0A948W5K2</accession>
<evidence type="ECO:0000256" key="1">
    <source>
        <dbReference type="SAM" id="MobiDB-lite"/>
    </source>
</evidence>
<dbReference type="AlphaFoldDB" id="A0A948W5K2"/>
<comment type="caution">
    <text evidence="2">The sequence shown here is derived from an EMBL/GenBank/DDBJ whole genome shotgun (WGS) entry which is preliminary data.</text>
</comment>
<evidence type="ECO:0000313" key="3">
    <source>
        <dbReference type="Proteomes" id="UP000777784"/>
    </source>
</evidence>
<feature type="compositionally biased region" description="Polar residues" evidence="1">
    <location>
        <begin position="261"/>
        <end position="282"/>
    </location>
</feature>
<reference evidence="2" key="1">
    <citation type="submission" date="2021-05" db="EMBL/GenBank/DDBJ databases">
        <title>Energy efficiency and biological interactions define the core microbiome of deep oligotrophic groundwater.</title>
        <authorList>
            <person name="Mehrshad M."/>
            <person name="Lopez-Fernandez M."/>
            <person name="Bell E."/>
            <person name="Bernier-Latmani R."/>
            <person name="Bertilsson S."/>
            <person name="Dopson M."/>
        </authorList>
    </citation>
    <scope>NUCLEOTIDE SEQUENCE</scope>
    <source>
        <strain evidence="2">Modern_marine.mb.64</strain>
    </source>
</reference>
<evidence type="ECO:0000313" key="2">
    <source>
        <dbReference type="EMBL" id="MBU2690504.1"/>
    </source>
</evidence>
<name>A0A948W5K2_UNCEI</name>
<gene>
    <name evidence="2" type="ORF">KJ970_06210</name>
</gene>
<feature type="region of interest" description="Disordered" evidence="1">
    <location>
        <begin position="199"/>
        <end position="328"/>
    </location>
</feature>
<feature type="compositionally biased region" description="Polar residues" evidence="1">
    <location>
        <begin position="225"/>
        <end position="237"/>
    </location>
</feature>
<dbReference type="EMBL" id="JAHJDP010000032">
    <property type="protein sequence ID" value="MBU2690504.1"/>
    <property type="molecule type" value="Genomic_DNA"/>
</dbReference>
<sequence length="328" mass="36697">MTASNHFSSLTALMIGLLLSFLWFGGASALTVDDVIALLDAGIGEEVILQQVAADGSTFSLDTGDILDIKDAGGSDDLILALIQTRGEQSDDPDGSLSDAPVIDRGYDVYQPASVSIYYDPFGYYWYPWPYYFAYCAPFSCFDFGFYYGAHIHWGWAHWGARYSYYAYDCGYHYPPRRSYRGGLWSRHGGRNRTHYVVSRKTPRGQTGVYARATRRSPGAERWSRTYQKPQRSTPSRQIYDRRTRTKRLRGSTGTPPRYSKPNSKPSRQQGSRPARTPSRSQVKAPKSDKSKPAIQAPRAPSPRSGDKKPPESKPRKSSKPTNSAGKS</sequence>
<organism evidence="2 3">
    <name type="scientific">Eiseniibacteriota bacterium</name>
    <dbReference type="NCBI Taxonomy" id="2212470"/>
    <lineage>
        <taxon>Bacteria</taxon>
        <taxon>Candidatus Eiseniibacteriota</taxon>
    </lineage>
</organism>